<organism evidence="1 2">
    <name type="scientific">Methylosinus sporium</name>
    <dbReference type="NCBI Taxonomy" id="428"/>
    <lineage>
        <taxon>Bacteria</taxon>
        <taxon>Pseudomonadati</taxon>
        <taxon>Pseudomonadota</taxon>
        <taxon>Alphaproteobacteria</taxon>
        <taxon>Hyphomicrobiales</taxon>
        <taxon>Methylocystaceae</taxon>
        <taxon>Methylosinus</taxon>
    </lineage>
</organism>
<reference evidence="1 2" key="1">
    <citation type="journal article" date="2018" name="Appl. Microbiol. Biotechnol.">
        <title>Co-cultivation of the strictly anaerobic methanogen Methanosarcina barkeri with aerobic methanotrophs in an oxygen-limited membrane bioreactor.</title>
        <authorList>
            <person name="In 't Zandt M.H."/>
            <person name="van den Bosch T.J.M."/>
            <person name="Rijkers R."/>
            <person name="van Kessel M.A.H.J."/>
            <person name="Jetten M.S.M."/>
            <person name="Welte C.U."/>
        </authorList>
    </citation>
    <scope>NUCLEOTIDE SEQUENCE [LARGE SCALE GENOMIC DNA]</scope>
    <source>
        <strain evidence="1 2">DSM 17706</strain>
    </source>
</reference>
<keyword evidence="2" id="KW-1185">Reference proteome</keyword>
<proteinExistence type="predicted"/>
<dbReference type="Proteomes" id="UP000245137">
    <property type="component" value="Unassembled WGS sequence"/>
</dbReference>
<comment type="caution">
    <text evidence="1">The sequence shown here is derived from an EMBL/GenBank/DDBJ whole genome shotgun (WGS) entry which is preliminary data.</text>
</comment>
<sequence length="123" mass="12976">MFGRSFVTRRISGSLALLLCVIILQSLPYLGASAFAEPTLSVASLCQSSEMGGGSPHDRHCRTLQCCALGCSAHSSAYLEAASSHILSYPHSMLSSSRRPGETRIRPRVTGLGFVARGPPAAL</sequence>
<evidence type="ECO:0000313" key="2">
    <source>
        <dbReference type="Proteomes" id="UP000245137"/>
    </source>
</evidence>
<evidence type="ECO:0008006" key="3">
    <source>
        <dbReference type="Google" id="ProtNLM"/>
    </source>
</evidence>
<gene>
    <name evidence="1" type="ORF">C5689_07445</name>
</gene>
<accession>A0A2U1SSH4</accession>
<evidence type="ECO:0000313" key="1">
    <source>
        <dbReference type="EMBL" id="PWB94559.1"/>
    </source>
</evidence>
<dbReference type="EMBL" id="PUIV01000007">
    <property type="protein sequence ID" value="PWB94559.1"/>
    <property type="molecule type" value="Genomic_DNA"/>
</dbReference>
<protein>
    <recommendedName>
        <fullName evidence="3">DUF2946 domain-containing protein</fullName>
    </recommendedName>
</protein>
<name>A0A2U1SSH4_METSR</name>
<dbReference type="AlphaFoldDB" id="A0A2U1SSH4"/>